<keyword evidence="2" id="KW-1185">Reference proteome</keyword>
<name>W4N9U1_9BIFI</name>
<sequence>MQRQAKRPCFMRVQEVVERLGPQGDRLRDHPQGEPGDVAKGAFAMKERMRSDIFERVFFPEVGEDARS</sequence>
<gene>
    <name evidence="1" type="ORF">BMOU_0905</name>
</gene>
<accession>W4N9U1</accession>
<proteinExistence type="predicted"/>
<evidence type="ECO:0000313" key="2">
    <source>
        <dbReference type="Proteomes" id="UP000019155"/>
    </source>
</evidence>
<organism evidence="1 2">
    <name type="scientific">Bifidobacterium moukalabense DSM 27321</name>
    <dbReference type="NCBI Taxonomy" id="1435051"/>
    <lineage>
        <taxon>Bacteria</taxon>
        <taxon>Bacillati</taxon>
        <taxon>Actinomycetota</taxon>
        <taxon>Actinomycetes</taxon>
        <taxon>Bifidobacteriales</taxon>
        <taxon>Bifidobacteriaceae</taxon>
        <taxon>Bifidobacterium</taxon>
    </lineage>
</organism>
<evidence type="ECO:0000313" key="1">
    <source>
        <dbReference type="EMBL" id="ETY71415.1"/>
    </source>
</evidence>
<dbReference type="EMBL" id="AZMV01000004">
    <property type="protein sequence ID" value="ETY71415.1"/>
    <property type="molecule type" value="Genomic_DNA"/>
</dbReference>
<dbReference type="GeneID" id="97501288"/>
<dbReference type="AlphaFoldDB" id="W4N9U1"/>
<dbReference type="PATRIC" id="fig|1435051.3.peg.894"/>
<protein>
    <submittedName>
        <fullName evidence="1">Uncharacterized protein</fullName>
    </submittedName>
</protein>
<dbReference type="Proteomes" id="UP000019155">
    <property type="component" value="Unassembled WGS sequence"/>
</dbReference>
<dbReference type="RefSeq" id="WP_034875272.1">
    <property type="nucleotide sequence ID" value="NZ_AZMV01000004.1"/>
</dbReference>
<reference evidence="1 2" key="1">
    <citation type="journal article" date="2014" name="Genome Announc.">
        <title>The Genome Sequence of Bifidobacterium moukalabense DSM 27321 Highlights the Close Phylogenetic Relatedness with the Bifidobacterium dentium Taxon.</title>
        <authorList>
            <person name="Lugli G.A."/>
            <person name="Duranti S."/>
            <person name="Milani C."/>
            <person name="Turroni F."/>
            <person name="Viappiani A."/>
            <person name="Mangifesta M."/>
            <person name="van Sinderen D."/>
            <person name="Ventura M."/>
        </authorList>
    </citation>
    <scope>NUCLEOTIDE SEQUENCE [LARGE SCALE GENOMIC DNA]</scope>
    <source>
        <strain evidence="1 2">DSM 27321</strain>
    </source>
</reference>
<comment type="caution">
    <text evidence="1">The sequence shown here is derived from an EMBL/GenBank/DDBJ whole genome shotgun (WGS) entry which is preliminary data.</text>
</comment>